<protein>
    <submittedName>
        <fullName evidence="2">Putative alkyl sulfatase</fullName>
    </submittedName>
</protein>
<dbReference type="Gene3D" id="3.30.1050.40">
    <property type="match status" value="1"/>
</dbReference>
<dbReference type="KEGG" id="psai:C3B54_1184"/>
<dbReference type="SUPFAM" id="SSF55718">
    <property type="entry name" value="SCP-like"/>
    <property type="match status" value="1"/>
</dbReference>
<dbReference type="Proteomes" id="UP000243077">
    <property type="component" value="Chromosome"/>
</dbReference>
<evidence type="ECO:0000313" key="2">
    <source>
        <dbReference type="EMBL" id="AVG23091.1"/>
    </source>
</evidence>
<dbReference type="InterPro" id="IPR041629">
    <property type="entry name" value="SCP_3"/>
</dbReference>
<feature type="domain" description="Bacterial SCP orthologue" evidence="1">
    <location>
        <begin position="31"/>
        <end position="120"/>
    </location>
</feature>
<dbReference type="AlphaFoldDB" id="A0A2L2BN53"/>
<accession>A0A2L2BN53</accession>
<evidence type="ECO:0000313" key="3">
    <source>
        <dbReference type="Proteomes" id="UP000243077"/>
    </source>
</evidence>
<dbReference type="OrthoDB" id="8481083at2"/>
<dbReference type="RefSeq" id="WP_104912751.1">
    <property type="nucleotide sequence ID" value="NZ_CP026923.1"/>
</dbReference>
<dbReference type="InterPro" id="IPR036527">
    <property type="entry name" value="SCP2_sterol-bd_dom_sf"/>
</dbReference>
<keyword evidence="3" id="KW-1185">Reference proteome</keyword>
<dbReference type="Pfam" id="PF17844">
    <property type="entry name" value="SCP_3"/>
    <property type="match status" value="1"/>
</dbReference>
<gene>
    <name evidence="2" type="ORF">C3B54_1184</name>
</gene>
<reference evidence="2 3" key="1">
    <citation type="submission" date="2018-02" db="EMBL/GenBank/DDBJ databases">
        <title>Complete genome of the streamlined marine actinobacterium Pontimonas salivibrio CL-TW6 adapted to coastal planktonic lifestype.</title>
        <authorList>
            <person name="Cho B.C."/>
            <person name="Hardies S.C."/>
            <person name="Jang G.I."/>
            <person name="Hwang C.Y."/>
        </authorList>
    </citation>
    <scope>NUCLEOTIDE SEQUENCE [LARGE SCALE GENOMIC DNA]</scope>
    <source>
        <strain evidence="2 3">CL-TW6</strain>
    </source>
</reference>
<proteinExistence type="predicted"/>
<dbReference type="EMBL" id="CP026923">
    <property type="protein sequence ID" value="AVG23091.1"/>
    <property type="molecule type" value="Genomic_DNA"/>
</dbReference>
<organism evidence="2 3">
    <name type="scientific">Pontimonas salivibrio</name>
    <dbReference type="NCBI Taxonomy" id="1159327"/>
    <lineage>
        <taxon>Bacteria</taxon>
        <taxon>Bacillati</taxon>
        <taxon>Actinomycetota</taxon>
        <taxon>Actinomycetes</taxon>
        <taxon>Micrococcales</taxon>
        <taxon>Microbacteriaceae</taxon>
        <taxon>Pontimonas</taxon>
    </lineage>
</organism>
<name>A0A2L2BN53_9MICO</name>
<sequence length="124" mass="13415">MSRRKIPDTEGMQAVNAWSAGGHGSELDPDVLALAVRYTLQVLQVRAPGRSVEIRVPPFGAAQIVEGTRHTRGTPPATVELSPDAFLQLATGQAHWSQLSEAGAIQASGERSDLREFFPLWRLG</sequence>
<evidence type="ECO:0000259" key="1">
    <source>
        <dbReference type="Pfam" id="PF17844"/>
    </source>
</evidence>